<reference evidence="5" key="1">
    <citation type="submission" date="2016-10" db="EMBL/GenBank/DDBJ databases">
        <authorList>
            <person name="Benchimol M."/>
            <person name="Almeida L.G."/>
            <person name="Vasconcelos A.T."/>
            <person name="Perreira-Neves A."/>
            <person name="Rosa I.A."/>
            <person name="Tasca T."/>
            <person name="Bogo M.R."/>
            <person name="de Souza W."/>
        </authorList>
    </citation>
    <scope>NUCLEOTIDE SEQUENCE [LARGE SCALE GENOMIC DNA]</scope>
    <source>
        <strain evidence="5">K</strain>
    </source>
</reference>
<dbReference type="EMBL" id="MLAK01001370">
    <property type="protein sequence ID" value="OHS93796.1"/>
    <property type="molecule type" value="Genomic_DNA"/>
</dbReference>
<feature type="domain" description="DDE-1" evidence="1">
    <location>
        <begin position="239"/>
        <end position="397"/>
    </location>
</feature>
<proteinExistence type="predicted"/>
<protein>
    <recommendedName>
        <fullName evidence="1">DDE-1 domain-containing protein</fullName>
    </recommendedName>
</protein>
<dbReference type="AlphaFoldDB" id="A0A1J4J995"/>
<evidence type="ECO:0000313" key="4">
    <source>
        <dbReference type="EMBL" id="OHT15783.1"/>
    </source>
</evidence>
<dbReference type="InterPro" id="IPR036397">
    <property type="entry name" value="RNaseH_sf"/>
</dbReference>
<dbReference type="EMBL" id="MLAK01000939">
    <property type="protein sequence ID" value="OHT00755.1"/>
    <property type="molecule type" value="Genomic_DNA"/>
</dbReference>
<dbReference type="Gene3D" id="3.30.420.10">
    <property type="entry name" value="Ribonuclease H-like superfamily/Ribonuclease H"/>
    <property type="match status" value="1"/>
</dbReference>
<accession>A0A1J4J995</accession>
<dbReference type="VEuPathDB" id="TrichDB:TRFO_32437"/>
<dbReference type="OrthoDB" id="127176at2759"/>
<dbReference type="GO" id="GO:0003677">
    <property type="term" value="F:DNA binding"/>
    <property type="evidence" value="ECO:0007669"/>
    <property type="project" value="UniProtKB-KW"/>
</dbReference>
<dbReference type="Pfam" id="PF03184">
    <property type="entry name" value="DDE_1"/>
    <property type="match status" value="1"/>
</dbReference>
<dbReference type="PANTHER" id="PTHR19303">
    <property type="entry name" value="TRANSPOSON"/>
    <property type="match status" value="1"/>
</dbReference>
<name>A0A1J4J995_9EUKA</name>
<evidence type="ECO:0000259" key="1">
    <source>
        <dbReference type="Pfam" id="PF03184"/>
    </source>
</evidence>
<keyword evidence="5" id="KW-1185">Reference proteome</keyword>
<dbReference type="InterPro" id="IPR050863">
    <property type="entry name" value="CenT-Element_Derived"/>
</dbReference>
<dbReference type="VEuPathDB" id="TrichDB:TRFO_13773"/>
<dbReference type="RefSeq" id="XP_068346933.1">
    <property type="nucleotide sequence ID" value="XM_068490598.1"/>
</dbReference>
<sequence>MDQVPRLHGGQRLEYLADLALEKFVKRRPYIQYTKIVKKLEPIFFLMQVKLRHGEYRRISKTTGIPYTTILSWKNKILKDNNWRPNKVNFNISKRVFTDDEEIQLINMIQTEYLDKNIFFSDSDFKYKALNYYYQTLNKGIDDSEFLCSPTFIADFKKRHEISLRKPHLKRRPDISQIKINEFRYKVLSIMQLNDRSHIINMDETCWQVVNANFFTWAKKGSQTVTVNIHDNVKTSLTAIASIDANGKKLPLMIVGKGKTEKCLTKLNLPSDVWSHHSESGWATTDIILKYLENLRKLFHDGKEIILLLDIYKSHIADECRLFAESLKIQLVYIPPGCTDILQPLDIRIFGILKGRARRLWRIHQLNNNEPLKKAGAVNILIQAWNSLSEHAVQSSWGIFENIEFVDEDLFFEDIDYEE</sequence>
<reference evidence="2" key="2">
    <citation type="submission" date="2016-10" db="EMBL/GenBank/DDBJ databases">
        <authorList>
            <person name="de Groot N.N."/>
        </authorList>
    </citation>
    <scope>NUCLEOTIDE SEQUENCE [LARGE SCALE GENOMIC DNA]</scope>
    <source>
        <strain evidence="2">K</strain>
    </source>
</reference>
<dbReference type="VEuPathDB" id="TrichDB:TRFO_02304"/>
<comment type="caution">
    <text evidence="2">The sequence shown here is derived from an EMBL/GenBank/DDBJ whole genome shotgun (WGS) entry which is preliminary data.</text>
</comment>
<dbReference type="GeneID" id="94825302"/>
<evidence type="ECO:0000313" key="5">
    <source>
        <dbReference type="Proteomes" id="UP000179807"/>
    </source>
</evidence>
<evidence type="ECO:0000313" key="2">
    <source>
        <dbReference type="EMBL" id="OHS93796.1"/>
    </source>
</evidence>
<dbReference type="InterPro" id="IPR004875">
    <property type="entry name" value="DDE_SF_endonuclease_dom"/>
</dbReference>
<gene>
    <name evidence="2" type="ORF">TRFO_02304</name>
    <name evidence="4" type="ORF">TRFO_13773</name>
    <name evidence="3" type="ORF">TRFO_32437</name>
</gene>
<evidence type="ECO:0000313" key="3">
    <source>
        <dbReference type="EMBL" id="OHT00755.1"/>
    </source>
</evidence>
<dbReference type="Proteomes" id="UP000179807">
    <property type="component" value="Unassembled WGS sequence"/>
</dbReference>
<organism evidence="2 5">
    <name type="scientific">Tritrichomonas foetus</name>
    <dbReference type="NCBI Taxonomy" id="1144522"/>
    <lineage>
        <taxon>Eukaryota</taxon>
        <taxon>Metamonada</taxon>
        <taxon>Parabasalia</taxon>
        <taxon>Tritrichomonadida</taxon>
        <taxon>Tritrichomonadidae</taxon>
        <taxon>Tritrichomonas</taxon>
    </lineage>
</organism>
<dbReference type="EMBL" id="MLAK01000186">
    <property type="protein sequence ID" value="OHT15783.1"/>
    <property type="molecule type" value="Genomic_DNA"/>
</dbReference>